<dbReference type="OrthoDB" id="9810077at2"/>
<dbReference type="Pfam" id="PF00005">
    <property type="entry name" value="ABC_tran"/>
    <property type="match status" value="1"/>
</dbReference>
<comment type="caution">
    <text evidence="7">The sequence shown here is derived from an EMBL/GenBank/DDBJ whole genome shotgun (WGS) entry which is preliminary data.</text>
</comment>
<keyword evidence="4" id="KW-1278">Translocase</keyword>
<dbReference type="InterPro" id="IPR027417">
    <property type="entry name" value="P-loop_NTPase"/>
</dbReference>
<dbReference type="Proteomes" id="UP000282837">
    <property type="component" value="Unassembled WGS sequence"/>
</dbReference>
<keyword evidence="2" id="KW-0547">Nucleotide-binding</keyword>
<dbReference type="InterPro" id="IPR017871">
    <property type="entry name" value="ABC_transporter-like_CS"/>
</dbReference>
<accession>A0A437NC59</accession>
<reference evidence="7 8" key="1">
    <citation type="submission" date="2019-01" db="EMBL/GenBank/DDBJ databases">
        <authorList>
            <person name="Chen W.-M."/>
        </authorList>
    </citation>
    <scope>NUCLEOTIDE SEQUENCE [LARGE SCALE GENOMIC DNA]</scope>
    <source>
        <strain evidence="7 8">FSY-9</strain>
    </source>
</reference>
<evidence type="ECO:0000256" key="2">
    <source>
        <dbReference type="ARBA" id="ARBA00022741"/>
    </source>
</evidence>
<dbReference type="EMBL" id="SACO01000001">
    <property type="protein sequence ID" value="RVU07528.1"/>
    <property type="molecule type" value="Genomic_DNA"/>
</dbReference>
<sequence length="254" mass="26058">MILTAQDVALAGRLQPLSLVLEPGQVIAICGPNGAGKSSLLSLLAGVQAADAGAVALDGTALSAIPARERARSLGYLAQGGGAAWDLEVEALVALGRLPWQAAPLQRAVSSAGQDAEAVEEALAAMDLLALRHRPLSRLSGGERARAMLARVLAGQPRWILADEPLASLDLGHGLGLLAALRQAANQGAGVVLVLHDLALAMNHADRVLVLDEGRLVADGPPEVALAQGVIEQVWRVKAQWLGEVGARALGLGC</sequence>
<dbReference type="PROSITE" id="PS00211">
    <property type="entry name" value="ABC_TRANSPORTER_1"/>
    <property type="match status" value="1"/>
</dbReference>
<keyword evidence="1" id="KW-0813">Transport</keyword>
<gene>
    <name evidence="7" type="ORF">EOE18_00050</name>
</gene>
<dbReference type="InterPro" id="IPR003593">
    <property type="entry name" value="AAA+_ATPase"/>
</dbReference>
<dbReference type="PANTHER" id="PTHR42794">
    <property type="entry name" value="HEMIN IMPORT ATP-BINDING PROTEIN HMUV"/>
    <property type="match status" value="1"/>
</dbReference>
<dbReference type="GO" id="GO:0005524">
    <property type="term" value="F:ATP binding"/>
    <property type="evidence" value="ECO:0007669"/>
    <property type="project" value="UniProtKB-KW"/>
</dbReference>
<dbReference type="PROSITE" id="PS50893">
    <property type="entry name" value="ABC_TRANSPORTER_2"/>
    <property type="match status" value="1"/>
</dbReference>
<keyword evidence="3 7" id="KW-0067">ATP-binding</keyword>
<evidence type="ECO:0000259" key="6">
    <source>
        <dbReference type="PROSITE" id="PS50893"/>
    </source>
</evidence>
<evidence type="ECO:0000313" key="8">
    <source>
        <dbReference type="Proteomes" id="UP000282837"/>
    </source>
</evidence>
<evidence type="ECO:0000256" key="1">
    <source>
        <dbReference type="ARBA" id="ARBA00022448"/>
    </source>
</evidence>
<dbReference type="RefSeq" id="WP_127704985.1">
    <property type="nucleotide sequence ID" value="NZ_SACO01000001.1"/>
</dbReference>
<dbReference type="GO" id="GO:0016887">
    <property type="term" value="F:ATP hydrolysis activity"/>
    <property type="evidence" value="ECO:0007669"/>
    <property type="project" value="InterPro"/>
</dbReference>
<keyword evidence="8" id="KW-1185">Reference proteome</keyword>
<feature type="domain" description="ABC transporter" evidence="6">
    <location>
        <begin position="3"/>
        <end position="238"/>
    </location>
</feature>
<comment type="function">
    <text evidence="5">Part of the ABC transporter complex HmuTUV involved in hemin import. Responsible for energy coupling to the transport system.</text>
</comment>
<dbReference type="SUPFAM" id="SSF52540">
    <property type="entry name" value="P-loop containing nucleoside triphosphate hydrolases"/>
    <property type="match status" value="1"/>
</dbReference>
<dbReference type="InterPro" id="IPR003439">
    <property type="entry name" value="ABC_transporter-like_ATP-bd"/>
</dbReference>
<dbReference type="PANTHER" id="PTHR42794:SF1">
    <property type="entry name" value="HEMIN IMPORT ATP-BINDING PROTEIN HMUV"/>
    <property type="match status" value="1"/>
</dbReference>
<evidence type="ECO:0000313" key="7">
    <source>
        <dbReference type="EMBL" id="RVU07528.1"/>
    </source>
</evidence>
<name>A0A437NC59_9SPHN</name>
<evidence type="ECO:0000256" key="3">
    <source>
        <dbReference type="ARBA" id="ARBA00022840"/>
    </source>
</evidence>
<evidence type="ECO:0000256" key="5">
    <source>
        <dbReference type="ARBA" id="ARBA00037066"/>
    </source>
</evidence>
<dbReference type="AlphaFoldDB" id="A0A437NC59"/>
<dbReference type="Gene3D" id="3.40.50.300">
    <property type="entry name" value="P-loop containing nucleotide triphosphate hydrolases"/>
    <property type="match status" value="1"/>
</dbReference>
<proteinExistence type="predicted"/>
<organism evidence="7 8">
    <name type="scientific">Novosphingobium umbonatum</name>
    <dbReference type="NCBI Taxonomy" id="1908524"/>
    <lineage>
        <taxon>Bacteria</taxon>
        <taxon>Pseudomonadati</taxon>
        <taxon>Pseudomonadota</taxon>
        <taxon>Alphaproteobacteria</taxon>
        <taxon>Sphingomonadales</taxon>
        <taxon>Sphingomonadaceae</taxon>
        <taxon>Novosphingobium</taxon>
    </lineage>
</organism>
<protein>
    <submittedName>
        <fullName evidence="7">ABC transporter ATP-binding protein</fullName>
    </submittedName>
</protein>
<evidence type="ECO:0000256" key="4">
    <source>
        <dbReference type="ARBA" id="ARBA00022967"/>
    </source>
</evidence>
<dbReference type="SMART" id="SM00382">
    <property type="entry name" value="AAA"/>
    <property type="match status" value="1"/>
</dbReference>